<evidence type="ECO:0000313" key="3">
    <source>
        <dbReference type="Proteomes" id="UP000269883"/>
    </source>
</evidence>
<feature type="region of interest" description="Disordered" evidence="1">
    <location>
        <begin position="1"/>
        <end position="42"/>
    </location>
</feature>
<evidence type="ECO:0000256" key="1">
    <source>
        <dbReference type="SAM" id="MobiDB-lite"/>
    </source>
</evidence>
<keyword evidence="3" id="KW-1185">Reference proteome</keyword>
<sequence>MADRFPKPTRTKKPERGEQSLLGKTGSPAPASEEKATPPPTRNVVLSHELTARLIQYEIDLKTKGERFNFSEITRNALGNFLDREGF</sequence>
<gene>
    <name evidence="2" type="ORF">DFE_A0038</name>
</gene>
<proteinExistence type="predicted"/>
<dbReference type="KEGG" id="dfl:DFE_A0038"/>
<accession>A0A2Z6B3Q3</accession>
<keyword evidence="2" id="KW-0614">Plasmid</keyword>
<dbReference type="EMBL" id="AP017379">
    <property type="protein sequence ID" value="BBD10139.1"/>
    <property type="molecule type" value="Genomic_DNA"/>
</dbReference>
<reference evidence="2 3" key="1">
    <citation type="journal article" date="2018" name="Sci. Adv.">
        <title>Multi-heme cytochromes provide a pathway for survival in energy-limited environments.</title>
        <authorList>
            <person name="Deng X."/>
            <person name="Dohmae N."/>
            <person name="Nealson K.H."/>
            <person name="Hashimoto K."/>
            <person name="Okamoto A."/>
        </authorList>
    </citation>
    <scope>NUCLEOTIDE SEQUENCE [LARGE SCALE GENOMIC DNA]</scope>
    <source>
        <strain evidence="2 3">IS5</strain>
        <plasmid evidence="3">pdfe dna</plasmid>
    </source>
</reference>
<name>A0A2Z6B3Q3_9BACT</name>
<protein>
    <submittedName>
        <fullName evidence="2">Uncharacterized protein</fullName>
    </submittedName>
</protein>
<feature type="compositionally biased region" description="Basic and acidic residues" evidence="1">
    <location>
        <begin position="1"/>
        <end position="18"/>
    </location>
</feature>
<organism evidence="2 3">
    <name type="scientific">Desulfovibrio ferrophilus</name>
    <dbReference type="NCBI Taxonomy" id="241368"/>
    <lineage>
        <taxon>Bacteria</taxon>
        <taxon>Pseudomonadati</taxon>
        <taxon>Thermodesulfobacteriota</taxon>
        <taxon>Desulfovibrionia</taxon>
        <taxon>Desulfovibrionales</taxon>
        <taxon>Desulfovibrionaceae</taxon>
        <taxon>Desulfovibrio</taxon>
    </lineage>
</organism>
<dbReference type="AlphaFoldDB" id="A0A2Z6B3Q3"/>
<evidence type="ECO:0000313" key="2">
    <source>
        <dbReference type="EMBL" id="BBD10139.1"/>
    </source>
</evidence>
<geneLocation type="plasmid" evidence="3">
    <name>pdfe dna</name>
</geneLocation>
<dbReference type="RefSeq" id="WP_126381639.1">
    <property type="nucleotide sequence ID" value="NZ_AP017379.1"/>
</dbReference>
<dbReference type="Proteomes" id="UP000269883">
    <property type="component" value="Plasmid pDFE"/>
</dbReference>